<accession>A0A3S0U106</accession>
<dbReference type="Proteomes" id="UP000267430">
    <property type="component" value="Unassembled WGS sequence"/>
</dbReference>
<dbReference type="Gene3D" id="3.40.50.150">
    <property type="entry name" value="Vaccinia Virus protein VP39"/>
    <property type="match status" value="1"/>
</dbReference>
<dbReference type="CDD" id="cd02440">
    <property type="entry name" value="AdoMet_MTases"/>
    <property type="match status" value="1"/>
</dbReference>
<evidence type="ECO:0000313" key="3">
    <source>
        <dbReference type="Proteomes" id="UP000267430"/>
    </source>
</evidence>
<keyword evidence="2" id="KW-0808">Transferase</keyword>
<comment type="caution">
    <text evidence="2">The sequence shown here is derived from an EMBL/GenBank/DDBJ whole genome shotgun (WGS) entry which is preliminary data.</text>
</comment>
<organism evidence="2 3">
    <name type="scientific">Peribacillus cavernae</name>
    <dbReference type="NCBI Taxonomy" id="1674310"/>
    <lineage>
        <taxon>Bacteria</taxon>
        <taxon>Bacillati</taxon>
        <taxon>Bacillota</taxon>
        <taxon>Bacilli</taxon>
        <taxon>Bacillales</taxon>
        <taxon>Bacillaceae</taxon>
        <taxon>Peribacillus</taxon>
    </lineage>
</organism>
<proteinExistence type="predicted"/>
<keyword evidence="3" id="KW-1185">Reference proteome</keyword>
<dbReference type="GO" id="GO:0008757">
    <property type="term" value="F:S-adenosylmethionine-dependent methyltransferase activity"/>
    <property type="evidence" value="ECO:0007669"/>
    <property type="project" value="InterPro"/>
</dbReference>
<dbReference type="SUPFAM" id="SSF53335">
    <property type="entry name" value="S-adenosyl-L-methionine-dependent methyltransferases"/>
    <property type="match status" value="1"/>
</dbReference>
<dbReference type="RefSeq" id="WP_126864875.1">
    <property type="nucleotide sequence ID" value="NZ_JAUSTX010000002.1"/>
</dbReference>
<protein>
    <submittedName>
        <fullName evidence="2">Class I SAM-dependent methyltransferase</fullName>
    </submittedName>
</protein>
<dbReference type="OrthoDB" id="5522265at2"/>
<keyword evidence="2" id="KW-0489">Methyltransferase</keyword>
<dbReference type="AlphaFoldDB" id="A0A3S0U106"/>
<feature type="domain" description="Methyltransferase type 11" evidence="1">
    <location>
        <begin position="53"/>
        <end position="146"/>
    </location>
</feature>
<dbReference type="EMBL" id="RYZZ01000013">
    <property type="protein sequence ID" value="RUQ28957.1"/>
    <property type="molecule type" value="Genomic_DNA"/>
</dbReference>
<dbReference type="PANTHER" id="PTHR43591">
    <property type="entry name" value="METHYLTRANSFERASE"/>
    <property type="match status" value="1"/>
</dbReference>
<dbReference type="GO" id="GO:0032259">
    <property type="term" value="P:methylation"/>
    <property type="evidence" value="ECO:0007669"/>
    <property type="project" value="UniProtKB-KW"/>
</dbReference>
<reference evidence="2 3" key="1">
    <citation type="submission" date="2018-12" db="EMBL/GenBank/DDBJ databases">
        <title>Bacillus chawlae sp. nov., Bacillus glennii sp. nov., and Bacillus saganii sp. nov. Isolated from the Vehicle Assembly Building at Kennedy Space Center where the Viking Spacecraft were Assembled.</title>
        <authorList>
            <person name="Seuylemezian A."/>
            <person name="Vaishampayan P."/>
        </authorList>
    </citation>
    <scope>NUCLEOTIDE SEQUENCE [LARGE SCALE GENOMIC DNA]</scope>
    <source>
        <strain evidence="2 3">L5</strain>
    </source>
</reference>
<name>A0A3S0U106_9BACI</name>
<gene>
    <name evidence="2" type="ORF">ELQ35_10910</name>
</gene>
<dbReference type="InterPro" id="IPR013216">
    <property type="entry name" value="Methyltransf_11"/>
</dbReference>
<dbReference type="InterPro" id="IPR029063">
    <property type="entry name" value="SAM-dependent_MTases_sf"/>
</dbReference>
<dbReference type="Pfam" id="PF08241">
    <property type="entry name" value="Methyltransf_11"/>
    <property type="match status" value="1"/>
</dbReference>
<sequence>MSVHRWHEDAEKKWDSYASQWAKNSRDMWDNGSRKKVIPFFVEHIPAGGKVSDLGCGDGYGSLLLARSGYQVVGLDISSEMIETANQKAAVHEQLSFIRGDLVKLPFSDGQFDAIMAINSIEWTESPLLALHEIRRIVKPGGYACFGILAPTAAPRLNNSYRRLYGEKVIMNSMQPWEFAQLATENGWKLVADAGVEKRGVDFVRLAYLSKELQQAVSFMWLFILKKETRGGEND</sequence>
<evidence type="ECO:0000313" key="2">
    <source>
        <dbReference type="EMBL" id="RUQ28957.1"/>
    </source>
</evidence>
<dbReference type="PANTHER" id="PTHR43591:SF110">
    <property type="entry name" value="RHODANESE DOMAIN-CONTAINING PROTEIN"/>
    <property type="match status" value="1"/>
</dbReference>
<evidence type="ECO:0000259" key="1">
    <source>
        <dbReference type="Pfam" id="PF08241"/>
    </source>
</evidence>